<evidence type="ECO:0000313" key="2">
    <source>
        <dbReference type="Proteomes" id="UP000410492"/>
    </source>
</evidence>
<sequence>MKVKALLFIMSICYILKEVDNLISISVFIYHGLFSYRNSDIDLDCADYEENLRILNLTGNYLKGSDSVERQ</sequence>
<gene>
    <name evidence="1" type="ORF">CALMAC_LOCUS15452</name>
</gene>
<name>A0A653D8V9_CALMS</name>
<dbReference type="Proteomes" id="UP000410492">
    <property type="component" value="Unassembled WGS sequence"/>
</dbReference>
<reference evidence="1 2" key="1">
    <citation type="submission" date="2019-01" db="EMBL/GenBank/DDBJ databases">
        <authorList>
            <person name="Sayadi A."/>
        </authorList>
    </citation>
    <scope>NUCLEOTIDE SEQUENCE [LARGE SCALE GENOMIC DNA]</scope>
</reference>
<dbReference type="OrthoDB" id="8187220at2759"/>
<keyword evidence="2" id="KW-1185">Reference proteome</keyword>
<organism evidence="1 2">
    <name type="scientific">Callosobruchus maculatus</name>
    <name type="common">Southern cowpea weevil</name>
    <name type="synonym">Pulse bruchid</name>
    <dbReference type="NCBI Taxonomy" id="64391"/>
    <lineage>
        <taxon>Eukaryota</taxon>
        <taxon>Metazoa</taxon>
        <taxon>Ecdysozoa</taxon>
        <taxon>Arthropoda</taxon>
        <taxon>Hexapoda</taxon>
        <taxon>Insecta</taxon>
        <taxon>Pterygota</taxon>
        <taxon>Neoptera</taxon>
        <taxon>Endopterygota</taxon>
        <taxon>Coleoptera</taxon>
        <taxon>Polyphaga</taxon>
        <taxon>Cucujiformia</taxon>
        <taxon>Chrysomeloidea</taxon>
        <taxon>Chrysomelidae</taxon>
        <taxon>Bruchinae</taxon>
        <taxon>Bruchini</taxon>
        <taxon>Callosobruchus</taxon>
    </lineage>
</organism>
<accession>A0A653D8V9</accession>
<evidence type="ECO:0000313" key="1">
    <source>
        <dbReference type="EMBL" id="VEN56589.1"/>
    </source>
</evidence>
<dbReference type="AlphaFoldDB" id="A0A653D8V9"/>
<dbReference type="EMBL" id="CAACVG010010782">
    <property type="protein sequence ID" value="VEN56589.1"/>
    <property type="molecule type" value="Genomic_DNA"/>
</dbReference>
<protein>
    <submittedName>
        <fullName evidence="1">Uncharacterized protein</fullName>
    </submittedName>
</protein>
<proteinExistence type="predicted"/>